<keyword evidence="4" id="KW-1185">Reference proteome</keyword>
<dbReference type="AlphaFoldDB" id="A0AAV3RH51"/>
<dbReference type="InterPro" id="IPR036875">
    <property type="entry name" value="Znf_CCHC_sf"/>
</dbReference>
<protein>
    <recommendedName>
        <fullName evidence="2">CCHC-type domain-containing protein</fullName>
    </recommendedName>
</protein>
<dbReference type="PANTHER" id="PTHR37610:SF40">
    <property type="entry name" value="OS01G0909600 PROTEIN"/>
    <property type="match status" value="1"/>
</dbReference>
<keyword evidence="1" id="KW-0863">Zinc-finger</keyword>
<dbReference type="GO" id="GO:0008270">
    <property type="term" value="F:zinc ion binding"/>
    <property type="evidence" value="ECO:0007669"/>
    <property type="project" value="UniProtKB-KW"/>
</dbReference>
<dbReference type="PANTHER" id="PTHR37610">
    <property type="entry name" value="CCHC-TYPE DOMAIN-CONTAINING PROTEIN"/>
    <property type="match status" value="1"/>
</dbReference>
<organism evidence="3 4">
    <name type="scientific">Lithospermum erythrorhizon</name>
    <name type="common">Purple gromwell</name>
    <name type="synonym">Lithospermum officinale var. erythrorhizon</name>
    <dbReference type="NCBI Taxonomy" id="34254"/>
    <lineage>
        <taxon>Eukaryota</taxon>
        <taxon>Viridiplantae</taxon>
        <taxon>Streptophyta</taxon>
        <taxon>Embryophyta</taxon>
        <taxon>Tracheophyta</taxon>
        <taxon>Spermatophyta</taxon>
        <taxon>Magnoliopsida</taxon>
        <taxon>eudicotyledons</taxon>
        <taxon>Gunneridae</taxon>
        <taxon>Pentapetalae</taxon>
        <taxon>asterids</taxon>
        <taxon>lamiids</taxon>
        <taxon>Boraginales</taxon>
        <taxon>Boraginaceae</taxon>
        <taxon>Boraginoideae</taxon>
        <taxon>Lithospermeae</taxon>
        <taxon>Lithospermum</taxon>
    </lineage>
</organism>
<gene>
    <name evidence="3" type="ORF">LIER_28303</name>
</gene>
<keyword evidence="1" id="KW-0479">Metal-binding</keyword>
<evidence type="ECO:0000256" key="1">
    <source>
        <dbReference type="PROSITE-ProRule" id="PRU00047"/>
    </source>
</evidence>
<dbReference type="PROSITE" id="PS50158">
    <property type="entry name" value="ZF_CCHC"/>
    <property type="match status" value="1"/>
</dbReference>
<proteinExistence type="predicted"/>
<comment type="caution">
    <text evidence="3">The sequence shown here is derived from an EMBL/GenBank/DDBJ whole genome shotgun (WGS) entry which is preliminary data.</text>
</comment>
<keyword evidence="1" id="KW-0862">Zinc</keyword>
<dbReference type="EMBL" id="BAABME010009373">
    <property type="protein sequence ID" value="GAA0175046.1"/>
    <property type="molecule type" value="Genomic_DNA"/>
</dbReference>
<dbReference type="Proteomes" id="UP001454036">
    <property type="component" value="Unassembled WGS sequence"/>
</dbReference>
<evidence type="ECO:0000259" key="2">
    <source>
        <dbReference type="PROSITE" id="PS50158"/>
    </source>
</evidence>
<sequence length="337" mass="39095">MNGSKYKMDDPLDLHSSDHSSLVLVSDLLTEHNYQTWSRPMIIALQARDKVCFINGEFMKLAQEKDTFKQWVKVNATLISWILNVMSKNLARGFVYATDACTLWEEIKACVRFNQRSDYSKNQFQSARVVNQYQPATKPQGQRLLREDKSGYKCDHCQKKGHLRRDCFKLKGYPNWWPGVREQKQKERVNVTRDMDTPMECRVYGQASAKNMQSMITQIQQEVGKALKGRETASCSMRNEANLVDFDHFVEQQLIPVSNYKDFIVPNENSIVRKEASEEVGKIVEVTGTRKRKLSAWLSDYQINNYTSDGESCVDCSEEYVPFMANVYKDKEPHTYK</sequence>
<accession>A0AAV3RH51</accession>
<dbReference type="SUPFAM" id="SSF57756">
    <property type="entry name" value="Retrovirus zinc finger-like domains"/>
    <property type="match status" value="1"/>
</dbReference>
<dbReference type="GO" id="GO:0003676">
    <property type="term" value="F:nucleic acid binding"/>
    <property type="evidence" value="ECO:0007669"/>
    <property type="project" value="InterPro"/>
</dbReference>
<evidence type="ECO:0000313" key="3">
    <source>
        <dbReference type="EMBL" id="GAA0175046.1"/>
    </source>
</evidence>
<feature type="domain" description="CCHC-type" evidence="2">
    <location>
        <begin position="153"/>
        <end position="167"/>
    </location>
</feature>
<dbReference type="InterPro" id="IPR029472">
    <property type="entry name" value="Copia-like_N"/>
</dbReference>
<reference evidence="3 4" key="1">
    <citation type="submission" date="2024-01" db="EMBL/GenBank/DDBJ databases">
        <title>The complete chloroplast genome sequence of Lithospermum erythrorhizon: insights into the phylogenetic relationship among Boraginaceae species and the maternal lineages of purple gromwells.</title>
        <authorList>
            <person name="Okada T."/>
            <person name="Watanabe K."/>
        </authorList>
    </citation>
    <scope>NUCLEOTIDE SEQUENCE [LARGE SCALE GENOMIC DNA]</scope>
</reference>
<dbReference type="InterPro" id="IPR001878">
    <property type="entry name" value="Znf_CCHC"/>
</dbReference>
<evidence type="ECO:0000313" key="4">
    <source>
        <dbReference type="Proteomes" id="UP001454036"/>
    </source>
</evidence>
<dbReference type="Pfam" id="PF14244">
    <property type="entry name" value="Retrotran_gag_3"/>
    <property type="match status" value="1"/>
</dbReference>
<name>A0AAV3RH51_LITER</name>